<dbReference type="EMBL" id="VSSQ01031257">
    <property type="protein sequence ID" value="MPM82074.1"/>
    <property type="molecule type" value="Genomic_DNA"/>
</dbReference>
<name>A0A645CYN4_9ZZZZ</name>
<proteinExistence type="predicted"/>
<dbReference type="AlphaFoldDB" id="A0A645CYN4"/>
<organism evidence="1">
    <name type="scientific">bioreactor metagenome</name>
    <dbReference type="NCBI Taxonomy" id="1076179"/>
    <lineage>
        <taxon>unclassified sequences</taxon>
        <taxon>metagenomes</taxon>
        <taxon>ecological metagenomes</taxon>
    </lineage>
</organism>
<accession>A0A645CYN4</accession>
<protein>
    <submittedName>
        <fullName evidence="1">Uncharacterized protein</fullName>
    </submittedName>
</protein>
<evidence type="ECO:0000313" key="1">
    <source>
        <dbReference type="EMBL" id="MPM82074.1"/>
    </source>
</evidence>
<sequence length="129" mass="14478">MRIKKNGVAVVMKGISANNRSNSADESMIESASPKVQINASRNCMVVLLSAAKRTALSESIKQRIKAKAKVIMIRGFRLQRRKSYIATTKIFLSSDIGQPPFSVSGKRDAQKHHQFQQKKRKLKPCLCY</sequence>
<gene>
    <name evidence="1" type="ORF">SDC9_129132</name>
</gene>
<reference evidence="1" key="1">
    <citation type="submission" date="2019-08" db="EMBL/GenBank/DDBJ databases">
        <authorList>
            <person name="Kucharzyk K."/>
            <person name="Murdoch R.W."/>
            <person name="Higgins S."/>
            <person name="Loffler F."/>
        </authorList>
    </citation>
    <scope>NUCLEOTIDE SEQUENCE</scope>
</reference>
<comment type="caution">
    <text evidence="1">The sequence shown here is derived from an EMBL/GenBank/DDBJ whole genome shotgun (WGS) entry which is preliminary data.</text>
</comment>